<keyword evidence="2" id="KW-0288">FMN</keyword>
<dbReference type="Gene3D" id="3.20.20.30">
    <property type="entry name" value="Luciferase-like domain"/>
    <property type="match status" value="1"/>
</dbReference>
<evidence type="ECO:0000256" key="4">
    <source>
        <dbReference type="ARBA" id="ARBA00023033"/>
    </source>
</evidence>
<evidence type="ECO:0000256" key="1">
    <source>
        <dbReference type="ARBA" id="ARBA00022630"/>
    </source>
</evidence>
<evidence type="ECO:0000313" key="6">
    <source>
        <dbReference type="EMBL" id="MFC7601397.1"/>
    </source>
</evidence>
<dbReference type="Pfam" id="PF00296">
    <property type="entry name" value="Bac_luciferase"/>
    <property type="match status" value="1"/>
</dbReference>
<proteinExistence type="predicted"/>
<dbReference type="PANTHER" id="PTHR42847:SF4">
    <property type="entry name" value="ALKANESULFONATE MONOOXYGENASE-RELATED"/>
    <property type="match status" value="1"/>
</dbReference>
<keyword evidence="3 6" id="KW-0560">Oxidoreductase</keyword>
<dbReference type="InterPro" id="IPR011251">
    <property type="entry name" value="Luciferase-like_dom"/>
</dbReference>
<dbReference type="InterPro" id="IPR019921">
    <property type="entry name" value="Lucif-like_OxRdtase_Rv2161c"/>
</dbReference>
<dbReference type="EMBL" id="JBHTEE010000001">
    <property type="protein sequence ID" value="MFC7601397.1"/>
    <property type="molecule type" value="Genomic_DNA"/>
</dbReference>
<dbReference type="Proteomes" id="UP001596514">
    <property type="component" value="Unassembled WGS sequence"/>
</dbReference>
<evidence type="ECO:0000256" key="2">
    <source>
        <dbReference type="ARBA" id="ARBA00022643"/>
    </source>
</evidence>
<protein>
    <submittedName>
        <fullName evidence="6">LLM class flavin-dependent oxidoreductase</fullName>
        <ecNumber evidence="6">1.-.-.-</ecNumber>
    </submittedName>
</protein>
<dbReference type="EC" id="1.-.-.-" evidence="6"/>
<reference evidence="7" key="1">
    <citation type="journal article" date="2019" name="Int. J. Syst. Evol. Microbiol.">
        <title>The Global Catalogue of Microorganisms (GCM) 10K type strain sequencing project: providing services to taxonomists for standard genome sequencing and annotation.</title>
        <authorList>
            <consortium name="The Broad Institute Genomics Platform"/>
            <consortium name="The Broad Institute Genome Sequencing Center for Infectious Disease"/>
            <person name="Wu L."/>
            <person name="Ma J."/>
        </authorList>
    </citation>
    <scope>NUCLEOTIDE SEQUENCE [LARGE SCALE GENOMIC DNA]</scope>
    <source>
        <strain evidence="7">JCM 10083</strain>
    </source>
</reference>
<dbReference type="InterPro" id="IPR050172">
    <property type="entry name" value="SsuD_RutA_monooxygenase"/>
</dbReference>
<keyword evidence="4" id="KW-0503">Monooxygenase</keyword>
<name>A0ABW2SZU5_9ACTN</name>
<dbReference type="RefSeq" id="WP_364158667.1">
    <property type="nucleotide sequence ID" value="NZ_JBHSIJ010000002.1"/>
</dbReference>
<comment type="caution">
    <text evidence="6">The sequence shown here is derived from an EMBL/GenBank/DDBJ whole genome shotgun (WGS) entry which is preliminary data.</text>
</comment>
<evidence type="ECO:0000313" key="7">
    <source>
        <dbReference type="Proteomes" id="UP001596514"/>
    </source>
</evidence>
<dbReference type="SUPFAM" id="SSF51679">
    <property type="entry name" value="Bacterial luciferase-like"/>
    <property type="match status" value="1"/>
</dbReference>
<accession>A0ABW2SZU5</accession>
<gene>
    <name evidence="6" type="ORF">ACFQVD_14975</name>
</gene>
<dbReference type="PANTHER" id="PTHR42847">
    <property type="entry name" value="ALKANESULFONATE MONOOXYGENASE"/>
    <property type="match status" value="1"/>
</dbReference>
<keyword evidence="7" id="KW-1185">Reference proteome</keyword>
<evidence type="ECO:0000259" key="5">
    <source>
        <dbReference type="Pfam" id="PF00296"/>
    </source>
</evidence>
<feature type="domain" description="Luciferase-like" evidence="5">
    <location>
        <begin position="1"/>
        <end position="305"/>
    </location>
</feature>
<organism evidence="6 7">
    <name type="scientific">Streptosporangium amethystogenes subsp. fukuiense</name>
    <dbReference type="NCBI Taxonomy" id="698418"/>
    <lineage>
        <taxon>Bacteria</taxon>
        <taxon>Bacillati</taxon>
        <taxon>Actinomycetota</taxon>
        <taxon>Actinomycetes</taxon>
        <taxon>Streptosporangiales</taxon>
        <taxon>Streptosporangiaceae</taxon>
        <taxon>Streptosporangium</taxon>
    </lineage>
</organism>
<evidence type="ECO:0000256" key="3">
    <source>
        <dbReference type="ARBA" id="ARBA00023002"/>
    </source>
</evidence>
<dbReference type="GO" id="GO:0016491">
    <property type="term" value="F:oxidoreductase activity"/>
    <property type="evidence" value="ECO:0007669"/>
    <property type="project" value="UniProtKB-KW"/>
</dbReference>
<dbReference type="InterPro" id="IPR036661">
    <property type="entry name" value="Luciferase-like_sf"/>
</dbReference>
<dbReference type="NCBIfam" id="TIGR03619">
    <property type="entry name" value="F420_Rv2161c"/>
    <property type="match status" value="1"/>
</dbReference>
<sequence length="339" mass="36229">MRFGLGVPTGTEGLMYPVPYADAAEAVELAVQAERLGFDSVWGNDHVTTQGYVREEFDTPPRYYDPFAYLSYVAALTSRIRLATAIMVLPFRNPVVAAKQVATLDRLSGGRAVLGVGIGAYREEFEAMNPGRRINRGEHAAEAIQALNALFTERRASFKGRWVEFEDVESYPKPAQPALPILSGGNAPGSRTRAALHAGGWLPACLTPGEVAAGIADIRAQAAAAGRELPGGFEVALQVAVCVAPTHEEAWRRFRASQLHNHMVSLSGTTLKDQGVSDLASRNLIGTPDSVAEQIAAYRQAGVDTLAGLLFAADTVPETLDAMHEFSETVIAKQAGGQP</sequence>
<keyword evidence="1" id="KW-0285">Flavoprotein</keyword>